<keyword evidence="5" id="KW-0597">Phosphoprotein</keyword>
<protein>
    <recommendedName>
        <fullName evidence="3">histidine kinase</fullName>
        <ecNumber evidence="3">2.7.13.3</ecNumber>
    </recommendedName>
</protein>
<keyword evidence="13 14" id="KW-0472">Membrane</keyword>
<dbReference type="InterPro" id="IPR003594">
    <property type="entry name" value="HATPase_dom"/>
</dbReference>
<evidence type="ECO:0000256" key="4">
    <source>
        <dbReference type="ARBA" id="ARBA00022475"/>
    </source>
</evidence>
<dbReference type="InterPro" id="IPR033479">
    <property type="entry name" value="dCache_1"/>
</dbReference>
<dbReference type="InterPro" id="IPR003661">
    <property type="entry name" value="HisK_dim/P_dom"/>
</dbReference>
<feature type="transmembrane region" description="Helical" evidence="14">
    <location>
        <begin position="18"/>
        <end position="37"/>
    </location>
</feature>
<keyword evidence="4" id="KW-1003">Cell membrane</keyword>
<evidence type="ECO:0000256" key="7">
    <source>
        <dbReference type="ARBA" id="ARBA00022692"/>
    </source>
</evidence>
<dbReference type="InterPro" id="IPR036097">
    <property type="entry name" value="HisK_dim/P_sf"/>
</dbReference>
<evidence type="ECO:0000256" key="10">
    <source>
        <dbReference type="ARBA" id="ARBA00022840"/>
    </source>
</evidence>
<gene>
    <name evidence="16" type="ORF">PITCH_A760044</name>
</gene>
<dbReference type="EMBL" id="OJIN01000221">
    <property type="protein sequence ID" value="SPD75834.1"/>
    <property type="molecule type" value="Genomic_DNA"/>
</dbReference>
<sequence>MEATEYYRTLTRRMVTSIMLVSFLPLLLFGGIVGYQFQTSYREKTIDHLRELVQKHEQNIDAFLYEKLSYIRVMAQHNSLKDLSNEQFLEKRLLTLQNIYGGVFVDLGVVDFDGHQIAYAGPFQLMKANYSDADWFKEAINCEYSISNVFLGLRNQPHFIVTAKRESDGRQWVLRATIDFVAFNSLVENLRIGETGSAFIMNRQGEFQTTPHVKPSRGNDFFLRVLKESSESTTSTPLVVGGLPDSGPAATGGVPLSSVTVTEDVDFFGDGLIYVMSPLKNNDWILVFQQGSKDAFKDLYQARRLALLILFGGCLAIGIQVVVITRRMVRRIKWGDSERDKMNEQVIEAGKLASVGELAAGIAHEINNPVAVMVEEAGWIDDILSEPDFPTDENLDELKRALTQIRTQGARCKEITHKLLSFARKTDPHEHEVDINELMDEIISLCEQRARYSNVKINRNFASDLPRVLASPSELQQVFLNLINNGVDAIGANGGTVEITTRSENKYVVVDVADTGAGIPKVNLGRIFDPFFTTKPVGKGTGLGLSICYGIIKKLDGQISVNSAVGMGTTFHVRIPFSQQQKD</sequence>
<keyword evidence="11 14" id="KW-1133">Transmembrane helix</keyword>
<dbReference type="InterPro" id="IPR004358">
    <property type="entry name" value="Sig_transdc_His_kin-like_C"/>
</dbReference>
<evidence type="ECO:0000256" key="11">
    <source>
        <dbReference type="ARBA" id="ARBA00022989"/>
    </source>
</evidence>
<dbReference type="PROSITE" id="PS50109">
    <property type="entry name" value="HIS_KIN"/>
    <property type="match status" value="1"/>
</dbReference>
<dbReference type="InterPro" id="IPR036890">
    <property type="entry name" value="HATPase_C_sf"/>
</dbReference>
<keyword evidence="7 14" id="KW-0812">Transmembrane</keyword>
<dbReference type="SUPFAM" id="SSF55874">
    <property type="entry name" value="ATPase domain of HSP90 chaperone/DNA topoisomerase II/histidine kinase"/>
    <property type="match status" value="1"/>
</dbReference>
<reference evidence="16" key="1">
    <citation type="submission" date="2018-01" db="EMBL/GenBank/DDBJ databases">
        <authorList>
            <person name="Regsiter A."/>
            <person name="William W."/>
        </authorList>
    </citation>
    <scope>NUCLEOTIDE SEQUENCE</scope>
    <source>
        <strain evidence="16">TRIP AH-1</strain>
    </source>
</reference>
<keyword evidence="12" id="KW-0902">Two-component regulatory system</keyword>
<feature type="transmembrane region" description="Helical" evidence="14">
    <location>
        <begin position="305"/>
        <end position="324"/>
    </location>
</feature>
<evidence type="ECO:0000313" key="16">
    <source>
        <dbReference type="EMBL" id="SPD75834.1"/>
    </source>
</evidence>
<organism evidence="16">
    <name type="scientific">uncultured Desulfobacterium sp</name>
    <dbReference type="NCBI Taxonomy" id="201089"/>
    <lineage>
        <taxon>Bacteria</taxon>
        <taxon>Pseudomonadati</taxon>
        <taxon>Thermodesulfobacteriota</taxon>
        <taxon>Desulfobacteria</taxon>
        <taxon>Desulfobacterales</taxon>
        <taxon>Desulfobacteriaceae</taxon>
        <taxon>Desulfobacterium</taxon>
        <taxon>environmental samples</taxon>
    </lineage>
</organism>
<evidence type="ECO:0000256" key="13">
    <source>
        <dbReference type="ARBA" id="ARBA00023136"/>
    </source>
</evidence>
<keyword evidence="10" id="KW-0067">ATP-binding</keyword>
<dbReference type="PANTHER" id="PTHR43065:SF10">
    <property type="entry name" value="PEROXIDE STRESS-ACTIVATED HISTIDINE KINASE MAK3"/>
    <property type="match status" value="1"/>
</dbReference>
<proteinExistence type="predicted"/>
<dbReference type="GO" id="GO:0005524">
    <property type="term" value="F:ATP binding"/>
    <property type="evidence" value="ECO:0007669"/>
    <property type="project" value="UniProtKB-KW"/>
</dbReference>
<evidence type="ECO:0000256" key="3">
    <source>
        <dbReference type="ARBA" id="ARBA00012438"/>
    </source>
</evidence>
<dbReference type="Gene3D" id="3.30.450.20">
    <property type="entry name" value="PAS domain"/>
    <property type="match status" value="1"/>
</dbReference>
<dbReference type="Pfam" id="PF02743">
    <property type="entry name" value="dCache_1"/>
    <property type="match status" value="1"/>
</dbReference>
<feature type="domain" description="Histidine kinase" evidence="15">
    <location>
        <begin position="361"/>
        <end position="579"/>
    </location>
</feature>
<accession>A0A445N2A4</accession>
<dbReference type="AlphaFoldDB" id="A0A445N2A4"/>
<name>A0A445N2A4_9BACT</name>
<keyword evidence="6" id="KW-0808">Transferase</keyword>
<dbReference type="GO" id="GO:0005886">
    <property type="term" value="C:plasma membrane"/>
    <property type="evidence" value="ECO:0007669"/>
    <property type="project" value="UniProtKB-SubCell"/>
</dbReference>
<dbReference type="PANTHER" id="PTHR43065">
    <property type="entry name" value="SENSOR HISTIDINE KINASE"/>
    <property type="match status" value="1"/>
</dbReference>
<comment type="catalytic activity">
    <reaction evidence="1">
        <text>ATP + protein L-histidine = ADP + protein N-phospho-L-histidine.</text>
        <dbReference type="EC" id="2.7.13.3"/>
    </reaction>
</comment>
<evidence type="ECO:0000256" key="2">
    <source>
        <dbReference type="ARBA" id="ARBA00004651"/>
    </source>
</evidence>
<comment type="subcellular location">
    <subcellularLocation>
        <location evidence="2">Cell membrane</location>
        <topology evidence="2">Multi-pass membrane protein</topology>
    </subcellularLocation>
</comment>
<dbReference type="PRINTS" id="PR00344">
    <property type="entry name" value="BCTRLSENSOR"/>
</dbReference>
<dbReference type="GO" id="GO:0000155">
    <property type="term" value="F:phosphorelay sensor kinase activity"/>
    <property type="evidence" value="ECO:0007669"/>
    <property type="project" value="InterPro"/>
</dbReference>
<dbReference type="SUPFAM" id="SSF47384">
    <property type="entry name" value="Homodimeric domain of signal transducing histidine kinase"/>
    <property type="match status" value="1"/>
</dbReference>
<evidence type="ECO:0000256" key="1">
    <source>
        <dbReference type="ARBA" id="ARBA00000085"/>
    </source>
</evidence>
<dbReference type="Pfam" id="PF00512">
    <property type="entry name" value="HisKA"/>
    <property type="match status" value="1"/>
</dbReference>
<dbReference type="SMART" id="SM00388">
    <property type="entry name" value="HisKA"/>
    <property type="match status" value="1"/>
</dbReference>
<evidence type="ECO:0000256" key="14">
    <source>
        <dbReference type="SAM" id="Phobius"/>
    </source>
</evidence>
<evidence type="ECO:0000256" key="8">
    <source>
        <dbReference type="ARBA" id="ARBA00022741"/>
    </source>
</evidence>
<dbReference type="InterPro" id="IPR005467">
    <property type="entry name" value="His_kinase_dom"/>
</dbReference>
<dbReference type="Pfam" id="PF02518">
    <property type="entry name" value="HATPase_c"/>
    <property type="match status" value="1"/>
</dbReference>
<evidence type="ECO:0000256" key="12">
    <source>
        <dbReference type="ARBA" id="ARBA00023012"/>
    </source>
</evidence>
<dbReference type="EC" id="2.7.13.3" evidence="3"/>
<evidence type="ECO:0000256" key="5">
    <source>
        <dbReference type="ARBA" id="ARBA00022553"/>
    </source>
</evidence>
<evidence type="ECO:0000259" key="15">
    <source>
        <dbReference type="PROSITE" id="PS50109"/>
    </source>
</evidence>
<evidence type="ECO:0000256" key="6">
    <source>
        <dbReference type="ARBA" id="ARBA00022679"/>
    </source>
</evidence>
<keyword evidence="9 16" id="KW-0418">Kinase</keyword>
<dbReference type="CDD" id="cd00082">
    <property type="entry name" value="HisKA"/>
    <property type="match status" value="1"/>
</dbReference>
<evidence type="ECO:0000256" key="9">
    <source>
        <dbReference type="ARBA" id="ARBA00022777"/>
    </source>
</evidence>
<dbReference type="SMART" id="SM00387">
    <property type="entry name" value="HATPase_c"/>
    <property type="match status" value="1"/>
</dbReference>
<dbReference type="Gene3D" id="3.30.565.10">
    <property type="entry name" value="Histidine kinase-like ATPase, C-terminal domain"/>
    <property type="match status" value="1"/>
</dbReference>
<dbReference type="Gene3D" id="1.10.287.130">
    <property type="match status" value="1"/>
</dbReference>
<keyword evidence="8" id="KW-0547">Nucleotide-binding</keyword>